<evidence type="ECO:0000256" key="1">
    <source>
        <dbReference type="SAM" id="MobiDB-lite"/>
    </source>
</evidence>
<proteinExistence type="predicted"/>
<organism evidence="2 3">
    <name type="scientific">Marinibaculum pumilum</name>
    <dbReference type="NCBI Taxonomy" id="1766165"/>
    <lineage>
        <taxon>Bacteria</taxon>
        <taxon>Pseudomonadati</taxon>
        <taxon>Pseudomonadota</taxon>
        <taxon>Alphaproteobacteria</taxon>
        <taxon>Rhodospirillales</taxon>
        <taxon>Rhodospirillaceae</taxon>
        <taxon>Marinibaculum</taxon>
    </lineage>
</organism>
<evidence type="ECO:0000313" key="3">
    <source>
        <dbReference type="Proteomes" id="UP001595528"/>
    </source>
</evidence>
<evidence type="ECO:0000313" key="2">
    <source>
        <dbReference type="EMBL" id="MFC3230354.1"/>
    </source>
</evidence>
<keyword evidence="3" id="KW-1185">Reference proteome</keyword>
<reference evidence="3" key="1">
    <citation type="journal article" date="2019" name="Int. J. Syst. Evol. Microbiol.">
        <title>The Global Catalogue of Microorganisms (GCM) 10K type strain sequencing project: providing services to taxonomists for standard genome sequencing and annotation.</title>
        <authorList>
            <consortium name="The Broad Institute Genomics Platform"/>
            <consortium name="The Broad Institute Genome Sequencing Center for Infectious Disease"/>
            <person name="Wu L."/>
            <person name="Ma J."/>
        </authorList>
    </citation>
    <scope>NUCLEOTIDE SEQUENCE [LARGE SCALE GENOMIC DNA]</scope>
    <source>
        <strain evidence="3">KCTC 42964</strain>
    </source>
</reference>
<comment type="caution">
    <text evidence="2">The sequence shown here is derived from an EMBL/GenBank/DDBJ whole genome shotgun (WGS) entry which is preliminary data.</text>
</comment>
<dbReference type="EMBL" id="JBHRTR010000044">
    <property type="protein sequence ID" value="MFC3230354.1"/>
    <property type="molecule type" value="Genomic_DNA"/>
</dbReference>
<gene>
    <name evidence="2" type="ORF">ACFOGJ_24105</name>
</gene>
<dbReference type="Proteomes" id="UP001595528">
    <property type="component" value="Unassembled WGS sequence"/>
</dbReference>
<name>A0ABV7L6X7_9PROT</name>
<dbReference type="RefSeq" id="WP_379905453.1">
    <property type="nucleotide sequence ID" value="NZ_JBHRTR010000044.1"/>
</dbReference>
<feature type="region of interest" description="Disordered" evidence="1">
    <location>
        <begin position="14"/>
        <end position="36"/>
    </location>
</feature>
<accession>A0ABV7L6X7</accession>
<sequence>MALSNAERQRRYRQRLKARAATAVRSSPRGEYTSDHSRARGLILSMHSRLSIVQRQLMEALARIESASDPTDGATDVIADLRRVLAEAEAWRAIR</sequence>
<protein>
    <submittedName>
        <fullName evidence="2">Uncharacterized protein</fullName>
    </submittedName>
</protein>